<dbReference type="InterPro" id="IPR000544">
    <property type="entry name" value="Octanoyltransferase"/>
</dbReference>
<dbReference type="EC" id="2.3.1.181" evidence="6"/>
<dbReference type="Pfam" id="PF21948">
    <property type="entry name" value="LplA-B_cat"/>
    <property type="match status" value="1"/>
</dbReference>
<evidence type="ECO:0000313" key="11">
    <source>
        <dbReference type="EnsemblMetazoa" id="SCAU009610-PA"/>
    </source>
</evidence>
<dbReference type="OrthoDB" id="19908at2759"/>
<comment type="pathway">
    <text evidence="2 6">Protein modification; protein lipoylation via endogenous pathway; protein N(6)-(lipoyl)lysine from octanoyl-[acyl-carrier-protein]: step 1/2.</text>
</comment>
<evidence type="ECO:0000256" key="8">
    <source>
        <dbReference type="PIRSR" id="PIRSR016262-2"/>
    </source>
</evidence>
<keyword evidence="5 6" id="KW-0012">Acyltransferase</keyword>
<dbReference type="GO" id="GO:0005739">
    <property type="term" value="C:mitochondrion"/>
    <property type="evidence" value="ECO:0007669"/>
    <property type="project" value="UniProtKB-SubCell"/>
</dbReference>
<feature type="binding site" evidence="8">
    <location>
        <begin position="91"/>
        <end position="98"/>
    </location>
    <ligand>
        <name>substrate</name>
    </ligand>
</feature>
<dbReference type="GO" id="GO:0009249">
    <property type="term" value="P:protein lipoylation"/>
    <property type="evidence" value="ECO:0007669"/>
    <property type="project" value="InterPro"/>
</dbReference>
<dbReference type="SUPFAM" id="SSF55681">
    <property type="entry name" value="Class II aaRS and biotin synthetases"/>
    <property type="match status" value="1"/>
</dbReference>
<gene>
    <name evidence="11" type="primary">106085588</name>
</gene>
<dbReference type="KEGG" id="scac:106085588"/>
<keyword evidence="4 6" id="KW-0808">Transferase</keyword>
<dbReference type="PROSITE" id="PS51733">
    <property type="entry name" value="BPL_LPL_CATALYTIC"/>
    <property type="match status" value="1"/>
</dbReference>
<dbReference type="EnsemblMetazoa" id="SCAU009610-RA">
    <property type="protein sequence ID" value="SCAU009610-PA"/>
    <property type="gene ID" value="SCAU009610"/>
</dbReference>
<sequence length="251" mass="28606">MCSSNKYPKMTKVRPLVTILNVGKIKYESGLALQTYLTKHQPNEPHTDFRNYLVLQEFHPVFTIGIRTKCYTIKDEQRLLKLGADFYRTNRGGLITFHGPGQLVAYPLLHLKQFNPSMRWYVSTLETMVIKTCREMGLNDATTTKDTGIWVKDRKICAIGVHGGRYITTHGIGFNCCTDLKWFDYIVPCGIEGKGVTSLSQELKREVTVEETSRQLVKTFSTVFQCDVQESPKHVSSDLLKLSLKFCSKNP</sequence>
<reference evidence="11" key="1">
    <citation type="submission" date="2020-05" db="UniProtKB">
        <authorList>
            <consortium name="EnsemblMetazoa"/>
        </authorList>
    </citation>
    <scope>IDENTIFICATION</scope>
    <source>
        <strain evidence="11">USDA</strain>
    </source>
</reference>
<comment type="catalytic activity">
    <reaction evidence="6">
        <text>octanoyl-[ACP] + L-lysyl-[protein] = N(6)-octanoyl-L-lysyl-[protein] + holo-[ACP] + H(+)</text>
        <dbReference type="Rhea" id="RHEA:17665"/>
        <dbReference type="Rhea" id="RHEA-COMP:9636"/>
        <dbReference type="Rhea" id="RHEA-COMP:9685"/>
        <dbReference type="Rhea" id="RHEA-COMP:9752"/>
        <dbReference type="Rhea" id="RHEA-COMP:9928"/>
        <dbReference type="ChEBI" id="CHEBI:15378"/>
        <dbReference type="ChEBI" id="CHEBI:29969"/>
        <dbReference type="ChEBI" id="CHEBI:64479"/>
        <dbReference type="ChEBI" id="CHEBI:78463"/>
        <dbReference type="ChEBI" id="CHEBI:78809"/>
        <dbReference type="EC" id="2.3.1.181"/>
    </reaction>
</comment>
<evidence type="ECO:0000256" key="5">
    <source>
        <dbReference type="ARBA" id="ARBA00023315"/>
    </source>
</evidence>
<evidence type="ECO:0000256" key="7">
    <source>
        <dbReference type="PIRSR" id="PIRSR016262-1"/>
    </source>
</evidence>
<dbReference type="Proteomes" id="UP000095300">
    <property type="component" value="Unassembled WGS sequence"/>
</dbReference>
<evidence type="ECO:0000256" key="6">
    <source>
        <dbReference type="PIRNR" id="PIRNR016262"/>
    </source>
</evidence>
<dbReference type="STRING" id="35570.A0A1I8PN39"/>
<comment type="function">
    <text evidence="6">Catalyzes the transfer of endogenously produced octanoic acid from octanoyl-acyl-carrier-protein onto the lipoyl domains of lipoate-dependent enzymes. Lipoyl-ACP can also act as a substrate although octanoyl-ACP is likely to be the physiological substrate.</text>
</comment>
<evidence type="ECO:0000256" key="2">
    <source>
        <dbReference type="ARBA" id="ARBA00004821"/>
    </source>
</evidence>
<proteinExistence type="inferred from homology"/>
<keyword evidence="12" id="KW-1185">Reference proteome</keyword>
<feature type="binding site" evidence="8">
    <location>
        <begin position="171"/>
        <end position="173"/>
    </location>
    <ligand>
        <name>substrate</name>
    </ligand>
</feature>
<dbReference type="GO" id="GO:0033819">
    <property type="term" value="F:lipoyl(octanoyl) transferase activity"/>
    <property type="evidence" value="ECO:0007669"/>
    <property type="project" value="UniProtKB-EC"/>
</dbReference>
<dbReference type="PANTHER" id="PTHR10993:SF7">
    <property type="entry name" value="LIPOYLTRANSFERASE 2, MITOCHONDRIAL-RELATED"/>
    <property type="match status" value="1"/>
</dbReference>
<dbReference type="VEuPathDB" id="VectorBase:SCAU009610"/>
<dbReference type="UniPathway" id="UPA00538">
    <property type="reaction ID" value="UER00592"/>
</dbReference>
<evidence type="ECO:0000256" key="9">
    <source>
        <dbReference type="PIRSR" id="PIRSR016262-3"/>
    </source>
</evidence>
<dbReference type="InterPro" id="IPR045864">
    <property type="entry name" value="aa-tRNA-synth_II/BPL/LPL"/>
</dbReference>
<dbReference type="PIRSF" id="PIRSF016262">
    <property type="entry name" value="LPLase"/>
    <property type="match status" value="1"/>
</dbReference>
<evidence type="ECO:0000256" key="1">
    <source>
        <dbReference type="ARBA" id="ARBA00004173"/>
    </source>
</evidence>
<name>A0A1I8PN39_STOCA</name>
<dbReference type="FunFam" id="3.30.930.10:FF:000035">
    <property type="entry name" value="Putative lipoyltransferase 2, mitochondrial"/>
    <property type="match status" value="1"/>
</dbReference>
<accession>A0A1I8PN39</accession>
<dbReference type="CDD" id="cd16444">
    <property type="entry name" value="LipB"/>
    <property type="match status" value="1"/>
</dbReference>
<keyword evidence="6" id="KW-0496">Mitochondrion</keyword>
<dbReference type="Gene3D" id="3.30.930.10">
    <property type="entry name" value="Bira Bifunctional Protein, Domain 2"/>
    <property type="match status" value="1"/>
</dbReference>
<dbReference type="InterPro" id="IPR020605">
    <property type="entry name" value="Octanoyltransferase_CS"/>
</dbReference>
<comment type="subcellular location">
    <subcellularLocation>
        <location evidence="1 6">Mitochondrion</location>
    </subcellularLocation>
</comment>
<dbReference type="InterPro" id="IPR004143">
    <property type="entry name" value="BPL_LPL_catalytic"/>
</dbReference>
<evidence type="ECO:0000259" key="10">
    <source>
        <dbReference type="PROSITE" id="PS51733"/>
    </source>
</evidence>
<dbReference type="AlphaFoldDB" id="A0A1I8PN39"/>
<dbReference type="NCBIfam" id="TIGR00214">
    <property type="entry name" value="lipB"/>
    <property type="match status" value="1"/>
</dbReference>
<evidence type="ECO:0000256" key="3">
    <source>
        <dbReference type="ARBA" id="ARBA00007907"/>
    </source>
</evidence>
<dbReference type="PANTHER" id="PTHR10993">
    <property type="entry name" value="OCTANOYLTRANSFERASE"/>
    <property type="match status" value="1"/>
</dbReference>
<comment type="similarity">
    <text evidence="3 6">Belongs to the LipB family.</text>
</comment>
<feature type="site" description="Lowers pKa of active site Cys" evidence="9">
    <location>
        <position position="155"/>
    </location>
</feature>
<protein>
    <recommendedName>
        <fullName evidence="6">Octanoyl-[acyl-carrier-protein]:protein N-octanoyltransferase LIPT2, mitochondrial</fullName>
        <ecNumber evidence="6">2.3.1.181</ecNumber>
    </recommendedName>
</protein>
<evidence type="ECO:0000313" key="12">
    <source>
        <dbReference type="Proteomes" id="UP000095300"/>
    </source>
</evidence>
<feature type="domain" description="BPL/LPL catalytic" evidence="10">
    <location>
        <begin position="47"/>
        <end position="228"/>
    </location>
</feature>
<dbReference type="PROSITE" id="PS01313">
    <property type="entry name" value="LIPB"/>
    <property type="match status" value="1"/>
</dbReference>
<dbReference type="NCBIfam" id="NF010925">
    <property type="entry name" value="PRK14345.1"/>
    <property type="match status" value="1"/>
</dbReference>
<feature type="binding site" evidence="8">
    <location>
        <begin position="158"/>
        <end position="160"/>
    </location>
    <ligand>
        <name>substrate</name>
    </ligand>
</feature>
<feature type="active site" description="Acyl-thioester intermediate" evidence="7">
    <location>
        <position position="189"/>
    </location>
</feature>
<evidence type="ECO:0000256" key="4">
    <source>
        <dbReference type="ARBA" id="ARBA00022679"/>
    </source>
</evidence>
<organism evidence="11 12">
    <name type="scientific">Stomoxys calcitrans</name>
    <name type="common">Stable fly</name>
    <name type="synonym">Conops calcitrans</name>
    <dbReference type="NCBI Taxonomy" id="35570"/>
    <lineage>
        <taxon>Eukaryota</taxon>
        <taxon>Metazoa</taxon>
        <taxon>Ecdysozoa</taxon>
        <taxon>Arthropoda</taxon>
        <taxon>Hexapoda</taxon>
        <taxon>Insecta</taxon>
        <taxon>Pterygota</taxon>
        <taxon>Neoptera</taxon>
        <taxon>Endopterygota</taxon>
        <taxon>Diptera</taxon>
        <taxon>Brachycera</taxon>
        <taxon>Muscomorpha</taxon>
        <taxon>Muscoidea</taxon>
        <taxon>Muscidae</taxon>
        <taxon>Stomoxys</taxon>
    </lineage>
</organism>